<dbReference type="EC" id="3.6.1.23" evidence="5"/>
<sequence length="155" mass="17312">MSVLIEDLENHSFYATSGSAGLDLRSTQEVILEPFEKKLVSTGVSIFKMDNHIQGFITAKSGLALKYGLVVFNSPAIIDSDYTREIKVMLFNNSKEPYKVEKKSFIAQITFVPFVRAQKVVIEFEGCQSLFHVASAVIENKRVGGFGIDWTINII</sequence>
<evidence type="ECO:0000259" key="6">
    <source>
        <dbReference type="Pfam" id="PF00692"/>
    </source>
</evidence>
<accession>A0ABM4DLX9</accession>
<protein>
    <recommendedName>
        <fullName evidence="5">Deoxyuridine 5'-triphosphate nucleotidohydrolase</fullName>
        <shortName evidence="5">dUTPase</shortName>
        <ecNumber evidence="5">3.6.1.23</ecNumber>
    </recommendedName>
    <alternativeName>
        <fullName evidence="5">dUTP pyrophosphatase</fullName>
    </alternativeName>
</protein>
<dbReference type="Pfam" id="PF00692">
    <property type="entry name" value="dUTPase"/>
    <property type="match status" value="1"/>
</dbReference>
<evidence type="ECO:0000313" key="8">
    <source>
        <dbReference type="RefSeq" id="XP_065675558.1"/>
    </source>
</evidence>
<evidence type="ECO:0000256" key="3">
    <source>
        <dbReference type="ARBA" id="ARBA00022801"/>
    </source>
</evidence>
<dbReference type="NCBIfam" id="NF001862">
    <property type="entry name" value="PRK00601.1"/>
    <property type="match status" value="1"/>
</dbReference>
<evidence type="ECO:0000256" key="1">
    <source>
        <dbReference type="ARBA" id="ARBA00005142"/>
    </source>
</evidence>
<proteinExistence type="inferred from homology"/>
<keyword evidence="7" id="KW-1185">Reference proteome</keyword>
<dbReference type="InterPro" id="IPR033704">
    <property type="entry name" value="dUTPase_trimeric"/>
</dbReference>
<comment type="cofactor">
    <cofactor evidence="5">
        <name>Mg(2+)</name>
        <dbReference type="ChEBI" id="CHEBI:18420"/>
    </cofactor>
</comment>
<dbReference type="InterPro" id="IPR036157">
    <property type="entry name" value="dUTPase-like_sf"/>
</dbReference>
<feature type="domain" description="dUTPase-like" evidence="6">
    <location>
        <begin position="14"/>
        <end position="117"/>
    </location>
</feature>
<reference evidence="8" key="1">
    <citation type="submission" date="2025-08" db="UniProtKB">
        <authorList>
            <consortium name="RefSeq"/>
        </authorList>
    </citation>
    <scope>IDENTIFICATION</scope>
</reference>
<dbReference type="Proteomes" id="UP001652625">
    <property type="component" value="Chromosome 15"/>
</dbReference>
<name>A0ABM4DLX9_HYDVU</name>
<dbReference type="PANTHER" id="PTHR11241:SF0">
    <property type="entry name" value="DEOXYURIDINE 5'-TRIPHOSPHATE NUCLEOTIDOHYDROLASE"/>
    <property type="match status" value="1"/>
</dbReference>
<dbReference type="RefSeq" id="XP_065675558.1">
    <property type="nucleotide sequence ID" value="XM_065819486.1"/>
</dbReference>
<dbReference type="PANTHER" id="PTHR11241">
    <property type="entry name" value="DEOXYURIDINE 5'-TRIPHOSPHATE NUCLEOTIDOHYDROLASE"/>
    <property type="match status" value="1"/>
</dbReference>
<keyword evidence="4 5" id="KW-0546">Nucleotide metabolism</keyword>
<comment type="catalytic activity">
    <reaction evidence="5">
        <text>dUTP + H2O = dUMP + diphosphate + H(+)</text>
        <dbReference type="Rhea" id="RHEA:10248"/>
        <dbReference type="ChEBI" id="CHEBI:15377"/>
        <dbReference type="ChEBI" id="CHEBI:15378"/>
        <dbReference type="ChEBI" id="CHEBI:33019"/>
        <dbReference type="ChEBI" id="CHEBI:61555"/>
        <dbReference type="ChEBI" id="CHEBI:246422"/>
        <dbReference type="EC" id="3.6.1.23"/>
    </reaction>
</comment>
<evidence type="ECO:0000256" key="4">
    <source>
        <dbReference type="ARBA" id="ARBA00023080"/>
    </source>
</evidence>
<dbReference type="Gene3D" id="2.70.40.10">
    <property type="match status" value="1"/>
</dbReference>
<keyword evidence="5" id="KW-0479">Metal-binding</keyword>
<keyword evidence="3 5" id="KW-0378">Hydrolase</keyword>
<comment type="pathway">
    <text evidence="1 5">Pyrimidine metabolism; dUMP biosynthesis; dUMP from dCTP (dUTP route): step 2/2.</text>
</comment>
<comment type="function">
    <text evidence="5">Involved in nucleotide metabolism via production of dUMP, the immediate precursor of thymidine nucleotides, and decreases the intracellular concentration of dUTP so that uracil cannot be incorporated into DNA.</text>
</comment>
<evidence type="ECO:0000313" key="7">
    <source>
        <dbReference type="Proteomes" id="UP001652625"/>
    </source>
</evidence>
<dbReference type="InterPro" id="IPR029054">
    <property type="entry name" value="dUTPase-like"/>
</dbReference>
<dbReference type="GeneID" id="136091774"/>
<organism evidence="7 8">
    <name type="scientific">Hydra vulgaris</name>
    <name type="common">Hydra</name>
    <name type="synonym">Hydra attenuata</name>
    <dbReference type="NCBI Taxonomy" id="6087"/>
    <lineage>
        <taxon>Eukaryota</taxon>
        <taxon>Metazoa</taxon>
        <taxon>Cnidaria</taxon>
        <taxon>Hydrozoa</taxon>
        <taxon>Hydroidolina</taxon>
        <taxon>Anthoathecata</taxon>
        <taxon>Aplanulata</taxon>
        <taxon>Hydridae</taxon>
        <taxon>Hydra</taxon>
    </lineage>
</organism>
<evidence type="ECO:0000256" key="5">
    <source>
        <dbReference type="RuleBase" id="RU367024"/>
    </source>
</evidence>
<evidence type="ECO:0000256" key="2">
    <source>
        <dbReference type="ARBA" id="ARBA00006581"/>
    </source>
</evidence>
<dbReference type="InterPro" id="IPR008181">
    <property type="entry name" value="dUTPase"/>
</dbReference>
<comment type="similarity">
    <text evidence="2 5">Belongs to the dUTPase family.</text>
</comment>
<gene>
    <name evidence="8" type="primary">LOC136091774</name>
</gene>
<dbReference type="SUPFAM" id="SSF51283">
    <property type="entry name" value="dUTPase-like"/>
    <property type="match status" value="1"/>
</dbReference>
<dbReference type="CDD" id="cd07557">
    <property type="entry name" value="trimeric_dUTPase"/>
    <property type="match status" value="1"/>
</dbReference>
<keyword evidence="5" id="KW-0460">Magnesium</keyword>